<evidence type="ECO:0000313" key="1">
    <source>
        <dbReference type="EMBL" id="KAF0766585.1"/>
    </source>
</evidence>
<sequence length="201" mass="23331">MPSYDLIIINCHAPTEEKEEEVKNAFYEDLERVYDTLPRHSVKLVIGDMNAKLGQEEEYKPTIGRESLHCISNDNGTRFVNFATSRDIIIKKDYKNPREFFKKCKTVRQDFKAQTYIIKDDNDDILTEPSKIELIYQIAGPELAEPDPEEINLIIKGLKNFKAPGEDEINPELLKMAGKDLKTELYLLMKDVWKNECMPKD</sequence>
<dbReference type="OrthoDB" id="6626258at2759"/>
<comment type="caution">
    <text evidence="1">The sequence shown here is derived from an EMBL/GenBank/DDBJ whole genome shotgun (WGS) entry which is preliminary data.</text>
</comment>
<evidence type="ECO:0000313" key="2">
    <source>
        <dbReference type="Proteomes" id="UP000478052"/>
    </source>
</evidence>
<dbReference type="EMBL" id="VUJU01001156">
    <property type="protein sequence ID" value="KAF0766585.1"/>
    <property type="molecule type" value="Genomic_DNA"/>
</dbReference>
<dbReference type="SUPFAM" id="SSF56219">
    <property type="entry name" value="DNase I-like"/>
    <property type="match status" value="1"/>
</dbReference>
<dbReference type="InterPro" id="IPR036691">
    <property type="entry name" value="Endo/exonu/phosph_ase_sf"/>
</dbReference>
<dbReference type="AlphaFoldDB" id="A0A6G0Z764"/>
<protein>
    <submittedName>
        <fullName evidence="1">Craniofacial development protein 2-like</fullName>
    </submittedName>
</protein>
<dbReference type="Proteomes" id="UP000478052">
    <property type="component" value="Unassembled WGS sequence"/>
</dbReference>
<keyword evidence="2" id="KW-1185">Reference proteome</keyword>
<name>A0A6G0Z764_APHCR</name>
<organism evidence="1 2">
    <name type="scientific">Aphis craccivora</name>
    <name type="common">Cowpea aphid</name>
    <dbReference type="NCBI Taxonomy" id="307492"/>
    <lineage>
        <taxon>Eukaryota</taxon>
        <taxon>Metazoa</taxon>
        <taxon>Ecdysozoa</taxon>
        <taxon>Arthropoda</taxon>
        <taxon>Hexapoda</taxon>
        <taxon>Insecta</taxon>
        <taxon>Pterygota</taxon>
        <taxon>Neoptera</taxon>
        <taxon>Paraneoptera</taxon>
        <taxon>Hemiptera</taxon>
        <taxon>Sternorrhyncha</taxon>
        <taxon>Aphidomorpha</taxon>
        <taxon>Aphidoidea</taxon>
        <taxon>Aphididae</taxon>
        <taxon>Aphidini</taxon>
        <taxon>Aphis</taxon>
        <taxon>Aphis</taxon>
    </lineage>
</organism>
<proteinExistence type="predicted"/>
<reference evidence="1 2" key="1">
    <citation type="submission" date="2019-08" db="EMBL/GenBank/DDBJ databases">
        <title>Whole genome of Aphis craccivora.</title>
        <authorList>
            <person name="Voronova N.V."/>
            <person name="Shulinski R.S."/>
            <person name="Bandarenka Y.V."/>
            <person name="Zhorov D.G."/>
            <person name="Warner D."/>
        </authorList>
    </citation>
    <scope>NUCLEOTIDE SEQUENCE [LARGE SCALE GENOMIC DNA]</scope>
    <source>
        <strain evidence="1">180601</strain>
        <tissue evidence="1">Whole Body</tissue>
    </source>
</reference>
<accession>A0A6G0Z764</accession>
<gene>
    <name evidence="1" type="ORF">FWK35_00025152</name>
</gene>
<dbReference type="Gene3D" id="3.60.10.10">
    <property type="entry name" value="Endonuclease/exonuclease/phosphatase"/>
    <property type="match status" value="1"/>
</dbReference>